<dbReference type="AlphaFoldDB" id="A0A9D2T1G9"/>
<dbReference type="GO" id="GO:0005886">
    <property type="term" value="C:plasma membrane"/>
    <property type="evidence" value="ECO:0007669"/>
    <property type="project" value="TreeGrafter"/>
</dbReference>
<reference evidence="2" key="2">
    <citation type="submission" date="2021-04" db="EMBL/GenBank/DDBJ databases">
        <authorList>
            <person name="Gilroy R."/>
        </authorList>
    </citation>
    <scope>NUCLEOTIDE SEQUENCE</scope>
    <source>
        <strain evidence="2">CHK165-2605</strain>
    </source>
</reference>
<dbReference type="Proteomes" id="UP000823895">
    <property type="component" value="Unassembled WGS sequence"/>
</dbReference>
<sequence>MKKNNKRKLAAKILLVIAVLLVTYTGKNIYDIWSFSTVDQKCRADVAIVLGAAVYADEPSPVYRERINHGITLYEEGYVDRIIVTGGSPDGSEMSEASVAKKYLLEQGIPDEAVLTEDTSTITQENLENSKIIMDEYGYDTAIIVSDPLHMKRAMLLAEDAGIKSYSSPTPTTRYVSLRTKIPFLLRETFYYIGYQWYRLFM</sequence>
<evidence type="ECO:0000313" key="2">
    <source>
        <dbReference type="EMBL" id="HJC43633.1"/>
    </source>
</evidence>
<feature type="domain" description="DUF218" evidence="1">
    <location>
        <begin position="45"/>
        <end position="188"/>
    </location>
</feature>
<dbReference type="CDD" id="cd06259">
    <property type="entry name" value="YdcF-like"/>
    <property type="match status" value="1"/>
</dbReference>
<comment type="caution">
    <text evidence="2">The sequence shown here is derived from an EMBL/GenBank/DDBJ whole genome shotgun (WGS) entry which is preliminary data.</text>
</comment>
<dbReference type="InterPro" id="IPR014729">
    <property type="entry name" value="Rossmann-like_a/b/a_fold"/>
</dbReference>
<dbReference type="PANTHER" id="PTHR30336:SF20">
    <property type="entry name" value="DUF218 DOMAIN-CONTAINING PROTEIN"/>
    <property type="match status" value="1"/>
</dbReference>
<organism evidence="2 3">
    <name type="scientific">Candidatus Mediterraneibacter gallistercoris</name>
    <dbReference type="NCBI Taxonomy" id="2838671"/>
    <lineage>
        <taxon>Bacteria</taxon>
        <taxon>Bacillati</taxon>
        <taxon>Bacillota</taxon>
        <taxon>Clostridia</taxon>
        <taxon>Lachnospirales</taxon>
        <taxon>Lachnospiraceae</taxon>
        <taxon>Mediterraneibacter</taxon>
    </lineage>
</organism>
<gene>
    <name evidence="2" type="ORF">H9756_08155</name>
</gene>
<dbReference type="Gene3D" id="3.40.50.620">
    <property type="entry name" value="HUPs"/>
    <property type="match status" value="1"/>
</dbReference>
<dbReference type="Pfam" id="PF02698">
    <property type="entry name" value="DUF218"/>
    <property type="match status" value="1"/>
</dbReference>
<evidence type="ECO:0000259" key="1">
    <source>
        <dbReference type="Pfam" id="PF02698"/>
    </source>
</evidence>
<proteinExistence type="predicted"/>
<accession>A0A9D2T1G9</accession>
<dbReference type="EMBL" id="DWWI01000175">
    <property type="protein sequence ID" value="HJC43633.1"/>
    <property type="molecule type" value="Genomic_DNA"/>
</dbReference>
<dbReference type="PANTHER" id="PTHR30336">
    <property type="entry name" value="INNER MEMBRANE PROTEIN, PROBABLE PERMEASE"/>
    <property type="match status" value="1"/>
</dbReference>
<dbReference type="InterPro" id="IPR003848">
    <property type="entry name" value="DUF218"/>
</dbReference>
<evidence type="ECO:0000313" key="3">
    <source>
        <dbReference type="Proteomes" id="UP000823895"/>
    </source>
</evidence>
<reference evidence="2" key="1">
    <citation type="journal article" date="2021" name="PeerJ">
        <title>Extensive microbial diversity within the chicken gut microbiome revealed by metagenomics and culture.</title>
        <authorList>
            <person name="Gilroy R."/>
            <person name="Ravi A."/>
            <person name="Getino M."/>
            <person name="Pursley I."/>
            <person name="Horton D.L."/>
            <person name="Alikhan N.F."/>
            <person name="Baker D."/>
            <person name="Gharbi K."/>
            <person name="Hall N."/>
            <person name="Watson M."/>
            <person name="Adriaenssens E.M."/>
            <person name="Foster-Nyarko E."/>
            <person name="Jarju S."/>
            <person name="Secka A."/>
            <person name="Antonio M."/>
            <person name="Oren A."/>
            <person name="Chaudhuri R.R."/>
            <person name="La Ragione R."/>
            <person name="Hildebrand F."/>
            <person name="Pallen M.J."/>
        </authorList>
    </citation>
    <scope>NUCLEOTIDE SEQUENCE</scope>
    <source>
        <strain evidence="2">CHK165-2605</strain>
    </source>
</reference>
<protein>
    <submittedName>
        <fullName evidence="2">YdcF family protein</fullName>
    </submittedName>
</protein>
<name>A0A9D2T1G9_9FIRM</name>
<dbReference type="InterPro" id="IPR051599">
    <property type="entry name" value="Cell_Envelope_Assoc"/>
</dbReference>